<name>A0A9Q8PGT7_PASFU</name>
<reference evidence="2" key="2">
    <citation type="journal article" date="2022" name="Microb. Genom.">
        <title>A chromosome-scale genome assembly of the tomato pathogen Cladosporium fulvum reveals a compartmentalized genome architecture and the presence of a dispensable chromosome.</title>
        <authorList>
            <person name="Zaccaron A.Z."/>
            <person name="Chen L.H."/>
            <person name="Samaras A."/>
            <person name="Stergiopoulos I."/>
        </authorList>
    </citation>
    <scope>NUCLEOTIDE SEQUENCE</scope>
    <source>
        <strain evidence="2">Race5_Kim</strain>
    </source>
</reference>
<feature type="signal peptide" evidence="1">
    <location>
        <begin position="1"/>
        <end position="18"/>
    </location>
</feature>
<evidence type="ECO:0000256" key="1">
    <source>
        <dbReference type="SAM" id="SignalP"/>
    </source>
</evidence>
<dbReference type="Proteomes" id="UP000756132">
    <property type="component" value="Chromosome 9"/>
</dbReference>
<dbReference type="SUPFAM" id="SSF53474">
    <property type="entry name" value="alpha/beta-Hydrolases"/>
    <property type="match status" value="1"/>
</dbReference>
<keyword evidence="1" id="KW-0732">Signal</keyword>
<gene>
    <name evidence="2" type="ORF">CLAFUR5_09548</name>
</gene>
<dbReference type="Gene3D" id="3.40.50.1820">
    <property type="entry name" value="alpha/beta hydrolase"/>
    <property type="match status" value="1"/>
</dbReference>
<dbReference type="AlphaFoldDB" id="A0A9Q8PGT7"/>
<dbReference type="InterPro" id="IPR002918">
    <property type="entry name" value="Lipase_EstA/Esterase_EstB"/>
</dbReference>
<dbReference type="KEGG" id="ffu:CLAFUR5_09548"/>
<dbReference type="PANTHER" id="PTHR32015:SF1">
    <property type="entry name" value="LIPASE"/>
    <property type="match status" value="1"/>
</dbReference>
<dbReference type="GO" id="GO:0016298">
    <property type="term" value="F:lipase activity"/>
    <property type="evidence" value="ECO:0007669"/>
    <property type="project" value="TreeGrafter"/>
</dbReference>
<dbReference type="PANTHER" id="PTHR32015">
    <property type="entry name" value="FASTING INDUCED LIPASE"/>
    <property type="match status" value="1"/>
</dbReference>
<proteinExistence type="predicted"/>
<dbReference type="InterPro" id="IPR029058">
    <property type="entry name" value="AB_hydrolase_fold"/>
</dbReference>
<dbReference type="GeneID" id="71989426"/>
<dbReference type="Pfam" id="PF01674">
    <property type="entry name" value="Lipase_2"/>
    <property type="match status" value="1"/>
</dbReference>
<protein>
    <submittedName>
        <fullName evidence="2">Uncharacterized protein</fullName>
    </submittedName>
</protein>
<dbReference type="GO" id="GO:0016042">
    <property type="term" value="P:lipid catabolic process"/>
    <property type="evidence" value="ECO:0007669"/>
    <property type="project" value="InterPro"/>
</dbReference>
<sequence length="285" mass="30797">MSILQLLITSLLPPLAFSSPHAKRVIPQNDFTCRSTTHPNPVVFFHGLGAIFHEDLNFLQLYLQSQGFCTFSTTYGEYDAFPFVGGLKPINASAAELATFIHEVQSKTGAGKIDLVGHSEGAFLTLYVPKFTDTAHLIDKIIAIAPPTHGTDFGSIYDLAYLFSNVSREVVGDVLQTVGCAACDELGPDGAAVKALTNGTSVQPGNQVTILTSRYDQLVTPTTTSWVDEPGVRNLYVQKFCPLDFVGHIGEAYDLNVWAIVRKTLTGLAEGKVGPDLCVTVPFWG</sequence>
<feature type="chain" id="PRO_5040116517" evidence="1">
    <location>
        <begin position="19"/>
        <end position="285"/>
    </location>
</feature>
<dbReference type="OrthoDB" id="9974421at2759"/>
<keyword evidence="3" id="KW-1185">Reference proteome</keyword>
<dbReference type="RefSeq" id="XP_047766611.1">
    <property type="nucleotide sequence ID" value="XM_047908696.1"/>
</dbReference>
<organism evidence="2 3">
    <name type="scientific">Passalora fulva</name>
    <name type="common">Tomato leaf mold</name>
    <name type="synonym">Cladosporium fulvum</name>
    <dbReference type="NCBI Taxonomy" id="5499"/>
    <lineage>
        <taxon>Eukaryota</taxon>
        <taxon>Fungi</taxon>
        <taxon>Dikarya</taxon>
        <taxon>Ascomycota</taxon>
        <taxon>Pezizomycotina</taxon>
        <taxon>Dothideomycetes</taxon>
        <taxon>Dothideomycetidae</taxon>
        <taxon>Mycosphaerellales</taxon>
        <taxon>Mycosphaerellaceae</taxon>
        <taxon>Fulvia</taxon>
    </lineage>
</organism>
<evidence type="ECO:0000313" key="2">
    <source>
        <dbReference type="EMBL" id="UJO22245.1"/>
    </source>
</evidence>
<reference evidence="2" key="1">
    <citation type="submission" date="2021-12" db="EMBL/GenBank/DDBJ databases">
        <authorList>
            <person name="Zaccaron A."/>
            <person name="Stergiopoulos I."/>
        </authorList>
    </citation>
    <scope>NUCLEOTIDE SEQUENCE</scope>
    <source>
        <strain evidence="2">Race5_Kim</strain>
    </source>
</reference>
<dbReference type="EMBL" id="CP090171">
    <property type="protein sequence ID" value="UJO22245.1"/>
    <property type="molecule type" value="Genomic_DNA"/>
</dbReference>
<accession>A0A9Q8PGT7</accession>
<evidence type="ECO:0000313" key="3">
    <source>
        <dbReference type="Proteomes" id="UP000756132"/>
    </source>
</evidence>